<evidence type="ECO:0000256" key="1">
    <source>
        <dbReference type="ARBA" id="ARBA00004651"/>
    </source>
</evidence>
<dbReference type="Pfam" id="PF02656">
    <property type="entry name" value="DUF202"/>
    <property type="match status" value="1"/>
</dbReference>
<feature type="transmembrane region" description="Helical" evidence="6">
    <location>
        <begin position="30"/>
        <end position="50"/>
    </location>
</feature>
<feature type="transmembrane region" description="Helical" evidence="6">
    <location>
        <begin position="62"/>
        <end position="82"/>
    </location>
</feature>
<dbReference type="GO" id="GO:0005886">
    <property type="term" value="C:plasma membrane"/>
    <property type="evidence" value="ECO:0007669"/>
    <property type="project" value="UniProtKB-SubCell"/>
</dbReference>
<proteinExistence type="predicted"/>
<evidence type="ECO:0000313" key="8">
    <source>
        <dbReference type="EMBL" id="KWX21843.1"/>
    </source>
</evidence>
<comment type="subcellular location">
    <subcellularLocation>
        <location evidence="1">Cell membrane</location>
        <topology evidence="1">Multi-pass membrane protein</topology>
    </subcellularLocation>
</comment>
<dbReference type="PANTHER" id="PTHR34187:SF2">
    <property type="entry name" value="DUF202 DOMAIN-CONTAINING PROTEIN"/>
    <property type="match status" value="1"/>
</dbReference>
<sequence length="127" mass="13405">MGTDKVGEADAVRECAEPDYRFTLANERTFLAWQRTALGLLAAAVAIGQFMPETVVPGLRHALAALVGLMALLTAGAGLRRWNQVDHAIRQDLPLPRPSTPAYLTAGLLLVGVVAVGLAIMTSAQGQ</sequence>
<evidence type="ECO:0000256" key="5">
    <source>
        <dbReference type="ARBA" id="ARBA00023136"/>
    </source>
</evidence>
<name>A0A132PHR3_9MYCO</name>
<keyword evidence="9" id="KW-1185">Reference proteome</keyword>
<dbReference type="EMBL" id="LGTW01000017">
    <property type="protein sequence ID" value="KWX21843.1"/>
    <property type="molecule type" value="Genomic_DNA"/>
</dbReference>
<evidence type="ECO:0000313" key="9">
    <source>
        <dbReference type="Proteomes" id="UP000070612"/>
    </source>
</evidence>
<keyword evidence="2" id="KW-1003">Cell membrane</keyword>
<dbReference type="PANTHER" id="PTHR34187">
    <property type="entry name" value="FGR18P"/>
    <property type="match status" value="1"/>
</dbReference>
<dbReference type="InterPro" id="IPR052053">
    <property type="entry name" value="IM_YidH-like"/>
</dbReference>
<feature type="domain" description="DUF202" evidence="7">
    <location>
        <begin position="21"/>
        <end position="87"/>
    </location>
</feature>
<protein>
    <submittedName>
        <fullName evidence="8">Membrane protein</fullName>
    </submittedName>
</protein>
<evidence type="ECO:0000256" key="3">
    <source>
        <dbReference type="ARBA" id="ARBA00022692"/>
    </source>
</evidence>
<reference evidence="8 9" key="1">
    <citation type="submission" date="2015-07" db="EMBL/GenBank/DDBJ databases">
        <title>A draft genome sequence of Mycobacterium wolinskyi.</title>
        <authorList>
            <person name="de Man T.J."/>
            <person name="Perry K.A."/>
            <person name="Coulliette A.D."/>
            <person name="Jensen B."/>
            <person name="Toney N.C."/>
            <person name="Limbago B.M."/>
            <person name="Noble-Wang J."/>
        </authorList>
    </citation>
    <scope>NUCLEOTIDE SEQUENCE [LARGE SCALE GENOMIC DNA]</scope>
    <source>
        <strain evidence="8 9">CDC_01</strain>
    </source>
</reference>
<evidence type="ECO:0000256" key="4">
    <source>
        <dbReference type="ARBA" id="ARBA00022989"/>
    </source>
</evidence>
<accession>A0A132PHR3</accession>
<feature type="transmembrane region" description="Helical" evidence="6">
    <location>
        <begin position="102"/>
        <end position="121"/>
    </location>
</feature>
<dbReference type="PATRIC" id="fig|59750.3.peg.2087"/>
<comment type="caution">
    <text evidence="8">The sequence shown here is derived from an EMBL/GenBank/DDBJ whole genome shotgun (WGS) entry which is preliminary data.</text>
</comment>
<dbReference type="Proteomes" id="UP000070612">
    <property type="component" value="Unassembled WGS sequence"/>
</dbReference>
<gene>
    <name evidence="8" type="ORF">AFM11_23655</name>
</gene>
<evidence type="ECO:0000259" key="7">
    <source>
        <dbReference type="Pfam" id="PF02656"/>
    </source>
</evidence>
<dbReference type="RefSeq" id="WP_067853302.1">
    <property type="nucleotide sequence ID" value="NZ_LGTW01000017.1"/>
</dbReference>
<keyword evidence="5 6" id="KW-0472">Membrane</keyword>
<evidence type="ECO:0000256" key="2">
    <source>
        <dbReference type="ARBA" id="ARBA00022475"/>
    </source>
</evidence>
<keyword evidence="3 6" id="KW-0812">Transmembrane</keyword>
<keyword evidence="4 6" id="KW-1133">Transmembrane helix</keyword>
<dbReference type="AlphaFoldDB" id="A0A132PHR3"/>
<organism evidence="8 9">
    <name type="scientific">Mycolicibacterium wolinskyi</name>
    <dbReference type="NCBI Taxonomy" id="59750"/>
    <lineage>
        <taxon>Bacteria</taxon>
        <taxon>Bacillati</taxon>
        <taxon>Actinomycetota</taxon>
        <taxon>Actinomycetes</taxon>
        <taxon>Mycobacteriales</taxon>
        <taxon>Mycobacteriaceae</taxon>
        <taxon>Mycolicibacterium</taxon>
    </lineage>
</organism>
<evidence type="ECO:0000256" key="6">
    <source>
        <dbReference type="SAM" id="Phobius"/>
    </source>
</evidence>
<dbReference type="InterPro" id="IPR003807">
    <property type="entry name" value="DUF202"/>
</dbReference>